<organism evidence="1 2">
    <name type="scientific">Smallanthus sonchifolius</name>
    <dbReference type="NCBI Taxonomy" id="185202"/>
    <lineage>
        <taxon>Eukaryota</taxon>
        <taxon>Viridiplantae</taxon>
        <taxon>Streptophyta</taxon>
        <taxon>Embryophyta</taxon>
        <taxon>Tracheophyta</taxon>
        <taxon>Spermatophyta</taxon>
        <taxon>Magnoliopsida</taxon>
        <taxon>eudicotyledons</taxon>
        <taxon>Gunneridae</taxon>
        <taxon>Pentapetalae</taxon>
        <taxon>asterids</taxon>
        <taxon>campanulids</taxon>
        <taxon>Asterales</taxon>
        <taxon>Asteraceae</taxon>
        <taxon>Asteroideae</taxon>
        <taxon>Heliantheae alliance</taxon>
        <taxon>Millerieae</taxon>
        <taxon>Smallanthus</taxon>
    </lineage>
</organism>
<keyword evidence="2" id="KW-1185">Reference proteome</keyword>
<accession>A0ACB9E949</accession>
<reference evidence="2" key="1">
    <citation type="journal article" date="2022" name="Mol. Ecol. Resour.">
        <title>The genomes of chicory, endive, great burdock and yacon provide insights into Asteraceae palaeo-polyploidization history and plant inulin production.</title>
        <authorList>
            <person name="Fan W."/>
            <person name="Wang S."/>
            <person name="Wang H."/>
            <person name="Wang A."/>
            <person name="Jiang F."/>
            <person name="Liu H."/>
            <person name="Zhao H."/>
            <person name="Xu D."/>
            <person name="Zhang Y."/>
        </authorList>
    </citation>
    <scope>NUCLEOTIDE SEQUENCE [LARGE SCALE GENOMIC DNA]</scope>
    <source>
        <strain evidence="2">cv. Yunnan</strain>
    </source>
</reference>
<dbReference type="EMBL" id="CM042035">
    <property type="protein sequence ID" value="KAI3755226.1"/>
    <property type="molecule type" value="Genomic_DNA"/>
</dbReference>
<reference evidence="1 2" key="2">
    <citation type="journal article" date="2022" name="Mol. Ecol. Resour.">
        <title>The genomes of chicory, endive, great burdock and yacon provide insights into Asteraceae paleo-polyploidization history and plant inulin production.</title>
        <authorList>
            <person name="Fan W."/>
            <person name="Wang S."/>
            <person name="Wang H."/>
            <person name="Wang A."/>
            <person name="Jiang F."/>
            <person name="Liu H."/>
            <person name="Zhao H."/>
            <person name="Xu D."/>
            <person name="Zhang Y."/>
        </authorList>
    </citation>
    <scope>NUCLEOTIDE SEQUENCE [LARGE SCALE GENOMIC DNA]</scope>
    <source>
        <strain evidence="2">cv. Yunnan</strain>
        <tissue evidence="1">Leaves</tissue>
    </source>
</reference>
<comment type="caution">
    <text evidence="1">The sequence shown here is derived from an EMBL/GenBank/DDBJ whole genome shotgun (WGS) entry which is preliminary data.</text>
</comment>
<proteinExistence type="predicted"/>
<name>A0ACB9E949_9ASTR</name>
<protein>
    <submittedName>
        <fullName evidence="1">Uncharacterized protein</fullName>
    </submittedName>
</protein>
<evidence type="ECO:0000313" key="1">
    <source>
        <dbReference type="EMBL" id="KAI3755226.1"/>
    </source>
</evidence>
<gene>
    <name evidence="1" type="ORF">L1987_55022</name>
</gene>
<dbReference type="Proteomes" id="UP001056120">
    <property type="component" value="Linkage Group LG18"/>
</dbReference>
<sequence>MHLTKIVLQGIIYWGGMARDRELSRSPSYKRRRYSRSPSPAAAGHRYSSRRYRSQRDRRSRSPYSYSR</sequence>
<evidence type="ECO:0000313" key="2">
    <source>
        <dbReference type="Proteomes" id="UP001056120"/>
    </source>
</evidence>